<evidence type="ECO:0000256" key="2">
    <source>
        <dbReference type="SAM" id="SignalP"/>
    </source>
</evidence>
<dbReference type="EMBL" id="RKHK01000001">
    <property type="protein sequence ID" value="ROR73483.1"/>
    <property type="molecule type" value="Genomic_DNA"/>
</dbReference>
<dbReference type="OrthoDB" id="2515046at2"/>
<dbReference type="InterPro" id="IPR050490">
    <property type="entry name" value="Bact_solute-bd_prot1"/>
</dbReference>
<protein>
    <submittedName>
        <fullName evidence="3">Carbohydrate ABC transporter substrate-binding protein (CUT1 family)</fullName>
    </submittedName>
</protein>
<dbReference type="SUPFAM" id="SSF53850">
    <property type="entry name" value="Periplasmic binding protein-like II"/>
    <property type="match status" value="1"/>
</dbReference>
<accession>A0A3N2BDZ4</accession>
<dbReference type="PROSITE" id="PS51257">
    <property type="entry name" value="PROKAR_LIPOPROTEIN"/>
    <property type="match status" value="1"/>
</dbReference>
<name>A0A3N2BDZ4_9MICO</name>
<organism evidence="3 4">
    <name type="scientific">Bogoriella caseilytica</name>
    <dbReference type="NCBI Taxonomy" id="56055"/>
    <lineage>
        <taxon>Bacteria</taxon>
        <taxon>Bacillati</taxon>
        <taxon>Actinomycetota</taxon>
        <taxon>Actinomycetes</taxon>
        <taxon>Micrococcales</taxon>
        <taxon>Bogoriellaceae</taxon>
        <taxon>Bogoriella</taxon>
    </lineage>
</organism>
<evidence type="ECO:0000313" key="4">
    <source>
        <dbReference type="Proteomes" id="UP000280668"/>
    </source>
</evidence>
<keyword evidence="2" id="KW-0732">Signal</keyword>
<keyword evidence="4" id="KW-1185">Reference proteome</keyword>
<evidence type="ECO:0000313" key="3">
    <source>
        <dbReference type="EMBL" id="ROR73483.1"/>
    </source>
</evidence>
<dbReference type="InterPro" id="IPR006059">
    <property type="entry name" value="SBP"/>
</dbReference>
<feature type="chain" id="PRO_5039669966" evidence="2">
    <location>
        <begin position="24"/>
        <end position="461"/>
    </location>
</feature>
<dbReference type="PANTHER" id="PTHR43649:SF14">
    <property type="entry name" value="BLR3389 PROTEIN"/>
    <property type="match status" value="1"/>
</dbReference>
<dbReference type="AlphaFoldDB" id="A0A3N2BDZ4"/>
<dbReference type="Gene3D" id="3.40.190.10">
    <property type="entry name" value="Periplasmic binding protein-like II"/>
    <property type="match status" value="1"/>
</dbReference>
<dbReference type="Pfam" id="PF01547">
    <property type="entry name" value="SBP_bac_1"/>
    <property type="match status" value="1"/>
</dbReference>
<proteinExistence type="predicted"/>
<feature type="compositionally biased region" description="Acidic residues" evidence="1">
    <location>
        <begin position="30"/>
        <end position="53"/>
    </location>
</feature>
<dbReference type="Proteomes" id="UP000280668">
    <property type="component" value="Unassembled WGS sequence"/>
</dbReference>
<feature type="signal peptide" evidence="2">
    <location>
        <begin position="1"/>
        <end position="23"/>
    </location>
</feature>
<sequence length="461" mass="49071">MTRSTPRALRGVAITAAAALVLAACGNGADDGDAPDGGEDESTTDNEGDEPTTDDGHDDALGEGGEITVWAWDPTLESVASDFMELHENVTVDIVNVGTGDDQYTALQNAISAGSGGPDIAQVEFYALPQFVLGEALADLSQYGASDLDGTFTPGPWGAVTQDEGVYALPTDSGPMALFYNARIFDEHGLDVPETWEEYREVGRELQDADPNAHITNDTGDAGFTTSLIWQAGGHPFQVDGTDITVDLADEGSQVFSEFWETMVDEELVAPVSSWSDEWYQGLSDGSIATLVIGAWMRGNLESSVGEASGDWAVAPMPQWEAGASATAENGGSSLAIMEASQQQELAYAFLDYATVGDGVQTRIDEGAFPATVEHLEDEDFTTVEFDYFGGQRVNEVLADSAANVVEGWQYLPYQVYANSIFNDHVGQAYVSGTTIAEGLESWEQALVTYGNDQGFTVSAE</sequence>
<dbReference type="PANTHER" id="PTHR43649">
    <property type="entry name" value="ARABINOSE-BINDING PROTEIN-RELATED"/>
    <property type="match status" value="1"/>
</dbReference>
<dbReference type="RefSeq" id="WP_123303894.1">
    <property type="nucleotide sequence ID" value="NZ_RKHK01000001.1"/>
</dbReference>
<reference evidence="3 4" key="1">
    <citation type="submission" date="2018-11" db="EMBL/GenBank/DDBJ databases">
        <title>Sequencing the genomes of 1000 actinobacteria strains.</title>
        <authorList>
            <person name="Klenk H.-P."/>
        </authorList>
    </citation>
    <scope>NUCLEOTIDE SEQUENCE [LARGE SCALE GENOMIC DNA]</scope>
    <source>
        <strain evidence="3 4">DSM 11294</strain>
    </source>
</reference>
<comment type="caution">
    <text evidence="3">The sequence shown here is derived from an EMBL/GenBank/DDBJ whole genome shotgun (WGS) entry which is preliminary data.</text>
</comment>
<dbReference type="CDD" id="cd13585">
    <property type="entry name" value="PBP2_TMBP_like"/>
    <property type="match status" value="1"/>
</dbReference>
<feature type="region of interest" description="Disordered" evidence="1">
    <location>
        <begin position="30"/>
        <end position="63"/>
    </location>
</feature>
<evidence type="ECO:0000256" key="1">
    <source>
        <dbReference type="SAM" id="MobiDB-lite"/>
    </source>
</evidence>
<gene>
    <name evidence="3" type="ORF">EDD31_1864</name>
</gene>